<comment type="caution">
    <text evidence="3">The sequence shown here is derived from an EMBL/GenBank/DDBJ whole genome shotgun (WGS) entry which is preliminary data.</text>
</comment>
<evidence type="ECO:0000259" key="2">
    <source>
        <dbReference type="PROSITE" id="PS50943"/>
    </source>
</evidence>
<dbReference type="SUPFAM" id="SSF47413">
    <property type="entry name" value="lambda repressor-like DNA-binding domains"/>
    <property type="match status" value="1"/>
</dbReference>
<evidence type="ECO:0000313" key="3">
    <source>
        <dbReference type="EMBL" id="MFD0981141.1"/>
    </source>
</evidence>
<dbReference type="CDD" id="cd00093">
    <property type="entry name" value="HTH_XRE"/>
    <property type="match status" value="1"/>
</dbReference>
<evidence type="ECO:0000256" key="1">
    <source>
        <dbReference type="SAM" id="MobiDB-lite"/>
    </source>
</evidence>
<name>A0ABW3IU52_9RHOB</name>
<reference evidence="4" key="1">
    <citation type="journal article" date="2019" name="Int. J. Syst. Evol. Microbiol.">
        <title>The Global Catalogue of Microorganisms (GCM) 10K type strain sequencing project: providing services to taxonomists for standard genome sequencing and annotation.</title>
        <authorList>
            <consortium name="The Broad Institute Genomics Platform"/>
            <consortium name="The Broad Institute Genome Sequencing Center for Infectious Disease"/>
            <person name="Wu L."/>
            <person name="Ma J."/>
        </authorList>
    </citation>
    <scope>NUCLEOTIDE SEQUENCE [LARGE SCALE GENOMIC DNA]</scope>
    <source>
        <strain evidence="4">CCUG 60524</strain>
    </source>
</reference>
<protein>
    <submittedName>
        <fullName evidence="3">HGGxSTG domain-containing protein</fullName>
    </submittedName>
</protein>
<sequence length="191" mass="21918">QVDRMEVCLVLRADPALPSGRCQVLLRRLPQTCGAPTADEQAMTGADLKEARREMHWSQRELARRAEIDRTTVQYWESKAEVDPRSWAMSRIAKAFGWRDFRTPIARTRHGVLDRETDTDFIKRFFSGSTRATLLRIANRRVICGARTRKGTQCRAKSEPGKKRCRLHGGLSTGPKTEEGRQRIAEAQRRR</sequence>
<dbReference type="EMBL" id="JBHTJT010000033">
    <property type="protein sequence ID" value="MFD0981141.1"/>
    <property type="molecule type" value="Genomic_DNA"/>
</dbReference>
<feature type="non-terminal residue" evidence="3">
    <location>
        <position position="1"/>
    </location>
</feature>
<dbReference type="Gene3D" id="1.10.260.40">
    <property type="entry name" value="lambda repressor-like DNA-binding domains"/>
    <property type="match status" value="1"/>
</dbReference>
<dbReference type="InterPro" id="IPR010982">
    <property type="entry name" value="Lambda_DNA-bd_dom_sf"/>
</dbReference>
<organism evidence="3 4">
    <name type="scientific">Tropicimonas aquimaris</name>
    <dbReference type="NCBI Taxonomy" id="914152"/>
    <lineage>
        <taxon>Bacteria</taxon>
        <taxon>Pseudomonadati</taxon>
        <taxon>Pseudomonadota</taxon>
        <taxon>Alphaproteobacteria</taxon>
        <taxon>Rhodobacterales</taxon>
        <taxon>Roseobacteraceae</taxon>
        <taxon>Tropicimonas</taxon>
    </lineage>
</organism>
<dbReference type="InterPro" id="IPR047675">
    <property type="entry name" value="Putative_zinc-bd"/>
</dbReference>
<dbReference type="Proteomes" id="UP001597108">
    <property type="component" value="Unassembled WGS sequence"/>
</dbReference>
<evidence type="ECO:0000313" key="4">
    <source>
        <dbReference type="Proteomes" id="UP001597108"/>
    </source>
</evidence>
<feature type="compositionally biased region" description="Basic and acidic residues" evidence="1">
    <location>
        <begin position="176"/>
        <end position="191"/>
    </location>
</feature>
<feature type="domain" description="HTH cro/C1-type" evidence="2">
    <location>
        <begin position="48"/>
        <end position="97"/>
    </location>
</feature>
<dbReference type="InterPro" id="IPR001387">
    <property type="entry name" value="Cro/C1-type_HTH"/>
</dbReference>
<dbReference type="PROSITE" id="PS50943">
    <property type="entry name" value="HTH_CROC1"/>
    <property type="match status" value="1"/>
</dbReference>
<dbReference type="NCBIfam" id="NF041373">
    <property type="entry name" value="HGG_STG"/>
    <property type="match status" value="1"/>
</dbReference>
<accession>A0ABW3IU52</accession>
<dbReference type="Pfam" id="PF01381">
    <property type="entry name" value="HTH_3"/>
    <property type="match status" value="1"/>
</dbReference>
<proteinExistence type="predicted"/>
<feature type="region of interest" description="Disordered" evidence="1">
    <location>
        <begin position="154"/>
        <end position="191"/>
    </location>
</feature>
<gene>
    <name evidence="3" type="ORF">ACFQ2S_15980</name>
</gene>
<keyword evidence="4" id="KW-1185">Reference proteome</keyword>
<dbReference type="RefSeq" id="WP_386075954.1">
    <property type="nucleotide sequence ID" value="NZ_JBHTJT010000033.1"/>
</dbReference>